<evidence type="ECO:0000256" key="7">
    <source>
        <dbReference type="ARBA" id="ARBA00023065"/>
    </source>
</evidence>
<keyword evidence="13" id="KW-1185">Reference proteome</keyword>
<gene>
    <name evidence="12" type="ORF">FHR19_002828</name>
</gene>
<keyword evidence="7" id="KW-0406">Ion transport</keyword>
<dbReference type="SUPFAM" id="SSF56935">
    <property type="entry name" value="Porins"/>
    <property type="match status" value="1"/>
</dbReference>
<dbReference type="PANTHER" id="PTHR32552">
    <property type="entry name" value="FERRICHROME IRON RECEPTOR-RELATED"/>
    <property type="match status" value="1"/>
</dbReference>
<dbReference type="GO" id="GO:0006826">
    <property type="term" value="P:iron ion transport"/>
    <property type="evidence" value="ECO:0007669"/>
    <property type="project" value="UniProtKB-KW"/>
</dbReference>
<evidence type="ECO:0000313" key="12">
    <source>
        <dbReference type="EMBL" id="MBB5699462.1"/>
    </source>
</evidence>
<keyword evidence="4" id="KW-0410">Iron transport</keyword>
<evidence type="ECO:0000256" key="1">
    <source>
        <dbReference type="ARBA" id="ARBA00004571"/>
    </source>
</evidence>
<keyword evidence="9" id="KW-0472">Membrane</keyword>
<dbReference type="Proteomes" id="UP000557739">
    <property type="component" value="Unassembled WGS sequence"/>
</dbReference>
<dbReference type="GO" id="GO:0009279">
    <property type="term" value="C:cell outer membrane"/>
    <property type="evidence" value="ECO:0007669"/>
    <property type="project" value="UniProtKB-SubCell"/>
</dbReference>
<dbReference type="RefSeq" id="WP_184029525.1">
    <property type="nucleotide sequence ID" value="NZ_JACIJJ010000004.1"/>
</dbReference>
<dbReference type="InterPro" id="IPR036942">
    <property type="entry name" value="Beta-barrel_TonB_sf"/>
</dbReference>
<evidence type="ECO:0000256" key="9">
    <source>
        <dbReference type="ARBA" id="ARBA00023136"/>
    </source>
</evidence>
<evidence type="ECO:0000256" key="2">
    <source>
        <dbReference type="ARBA" id="ARBA00022448"/>
    </source>
</evidence>
<name>A0A7W9EIR6_9SPHN</name>
<evidence type="ECO:0000256" key="10">
    <source>
        <dbReference type="ARBA" id="ARBA00023237"/>
    </source>
</evidence>
<evidence type="ECO:0000313" key="13">
    <source>
        <dbReference type="Proteomes" id="UP000557739"/>
    </source>
</evidence>
<dbReference type="Gene3D" id="2.40.170.20">
    <property type="entry name" value="TonB-dependent receptor, beta-barrel domain"/>
    <property type="match status" value="1"/>
</dbReference>
<keyword evidence="2" id="KW-0813">Transport</keyword>
<keyword evidence="12" id="KW-0675">Receptor</keyword>
<keyword evidence="3" id="KW-1134">Transmembrane beta strand</keyword>
<comment type="subcellular location">
    <subcellularLocation>
        <location evidence="1">Cell outer membrane</location>
        <topology evidence="1">Multi-pass membrane protein</topology>
    </subcellularLocation>
</comment>
<keyword evidence="6" id="KW-0408">Iron</keyword>
<keyword evidence="5" id="KW-0812">Transmembrane</keyword>
<evidence type="ECO:0000256" key="8">
    <source>
        <dbReference type="ARBA" id="ARBA00023077"/>
    </source>
</evidence>
<feature type="domain" description="TonB-dependent receptor-like beta-barrel" evidence="11">
    <location>
        <begin position="14"/>
        <end position="412"/>
    </location>
</feature>
<comment type="caution">
    <text evidence="12">The sequence shown here is derived from an EMBL/GenBank/DDBJ whole genome shotgun (WGS) entry which is preliminary data.</text>
</comment>
<proteinExistence type="predicted"/>
<keyword evidence="10" id="KW-0998">Cell outer membrane</keyword>
<dbReference type="PANTHER" id="PTHR32552:SF81">
    <property type="entry name" value="TONB-DEPENDENT OUTER MEMBRANE RECEPTOR"/>
    <property type="match status" value="1"/>
</dbReference>
<protein>
    <submittedName>
        <fullName evidence="12">Outer membrane receptor protein involved in Fe transport</fullName>
    </submittedName>
</protein>
<reference evidence="12 13" key="1">
    <citation type="submission" date="2020-08" db="EMBL/GenBank/DDBJ databases">
        <title>Genomic Encyclopedia of Type Strains, Phase IV (KMG-IV): sequencing the most valuable type-strain genomes for metagenomic binning, comparative biology and taxonomic classification.</title>
        <authorList>
            <person name="Goeker M."/>
        </authorList>
    </citation>
    <scope>NUCLEOTIDE SEQUENCE [LARGE SCALE GENOMIC DNA]</scope>
    <source>
        <strain evidence="12 13">DSM 27244</strain>
    </source>
</reference>
<sequence>MLWQPGSFSATAKISLNNRDTGGYPYRPIPGTHFAAYRVGDIRTLSFDTPTGNRDLGFQAGLELRQELANGITLGSLTGYQNKRIKNLFDVDGSQAPAAVGAEISQDYFAGEKQYSQEINIISPTDGPFDWILGGYFQRNDIRVRILQSEGGFPTDITPVNQRTTTGLFAQGSYQLTDTFEVQVGGRYSTYKATGRGFVTIGRGVPGFPADGLPVADLSGDNDDARVTGKVALNWKVDADNLLYALVARGYKPGGFNSTTSTFDPETVMSYEAGWKSSFFGERVRTQLSAFYNKYKGFQFNVVEPSTGFSGVENIADVTIKGFEGQVQARVRGFGFDADVAYVDSNLANVTFVNTRNLPAGTLGPQCGSGTPSNPPLCFDYNPFIQVSGDGPNLYAPKWTYNLGADYRIPVGGADPAGHLCLCRAAIHLSRLFAAQRPGRRARALVGARHARHGRPAGDGLWHQPDEQGLCQRPVQFERILRRAARISRAGQGRLLSVGNRVPRHAAPTR</sequence>
<organism evidence="12 13">
    <name type="scientific">Sphingomonas yantingensis</name>
    <dbReference type="NCBI Taxonomy" id="1241761"/>
    <lineage>
        <taxon>Bacteria</taxon>
        <taxon>Pseudomonadati</taxon>
        <taxon>Pseudomonadota</taxon>
        <taxon>Alphaproteobacteria</taxon>
        <taxon>Sphingomonadales</taxon>
        <taxon>Sphingomonadaceae</taxon>
        <taxon>Sphingomonas</taxon>
    </lineage>
</organism>
<dbReference type="AlphaFoldDB" id="A0A7W9EIR6"/>
<evidence type="ECO:0000256" key="6">
    <source>
        <dbReference type="ARBA" id="ARBA00023004"/>
    </source>
</evidence>
<evidence type="ECO:0000256" key="4">
    <source>
        <dbReference type="ARBA" id="ARBA00022496"/>
    </source>
</evidence>
<accession>A0A7W9EIR6</accession>
<evidence type="ECO:0000256" key="5">
    <source>
        <dbReference type="ARBA" id="ARBA00022692"/>
    </source>
</evidence>
<dbReference type="Pfam" id="PF00593">
    <property type="entry name" value="TonB_dep_Rec_b-barrel"/>
    <property type="match status" value="1"/>
</dbReference>
<evidence type="ECO:0000256" key="3">
    <source>
        <dbReference type="ARBA" id="ARBA00022452"/>
    </source>
</evidence>
<dbReference type="EMBL" id="JACIJJ010000004">
    <property type="protein sequence ID" value="MBB5699462.1"/>
    <property type="molecule type" value="Genomic_DNA"/>
</dbReference>
<dbReference type="InterPro" id="IPR039426">
    <property type="entry name" value="TonB-dep_rcpt-like"/>
</dbReference>
<evidence type="ECO:0000259" key="11">
    <source>
        <dbReference type="Pfam" id="PF00593"/>
    </source>
</evidence>
<keyword evidence="8" id="KW-0798">TonB box</keyword>
<dbReference type="InterPro" id="IPR000531">
    <property type="entry name" value="Beta-barrel_TonB"/>
</dbReference>